<evidence type="ECO:0000313" key="4">
    <source>
        <dbReference type="Proteomes" id="UP000636709"/>
    </source>
</evidence>
<proteinExistence type="predicted"/>
<evidence type="ECO:0000256" key="1">
    <source>
        <dbReference type="PROSITE-ProRule" id="PRU00176"/>
    </source>
</evidence>
<reference evidence="3" key="1">
    <citation type="submission" date="2020-07" db="EMBL/GenBank/DDBJ databases">
        <title>Genome sequence and genetic diversity analysis of an under-domesticated orphan crop, white fonio (Digitaria exilis).</title>
        <authorList>
            <person name="Bennetzen J.L."/>
            <person name="Chen S."/>
            <person name="Ma X."/>
            <person name="Wang X."/>
            <person name="Yssel A.E.J."/>
            <person name="Chaluvadi S.R."/>
            <person name="Johnson M."/>
            <person name="Gangashetty P."/>
            <person name="Hamidou F."/>
            <person name="Sanogo M.D."/>
            <person name="Zwaenepoel A."/>
            <person name="Wallace J."/>
            <person name="Van De Peer Y."/>
            <person name="Van Deynze A."/>
        </authorList>
    </citation>
    <scope>NUCLEOTIDE SEQUENCE</scope>
    <source>
        <tissue evidence="3">Leaves</tissue>
    </source>
</reference>
<sequence length="514" mass="58116">MPTPTAESATPNWADLPFDLTRDISSRLDAATDYVRFHATCLPWRDTLPPATCRPAFLPWILSPRDATTGHRKARCVFSAKSSRRAAATTEILVRDRRWVIGADGGASACLINTTRPQSSIAVDPLTGSAASIPLPRCEDETMKTWGKRAIGVVSGDGTIIFYAYGPVTNEYGHSFHVALLRPGDAAWTFVQRGDVYMPSESWRCCCVAYRRGRILMCHDRWWWLLRLETEPGMWHRREGWEPDEPCKVSVSNYLVESQGEILWAFVQVNAEYYHRKVWIQGVGLLEDLTDALSVSVYMLKEDEGREPEWVKKDGLSLVDRVLFLGRPRSFAMDASQFGFSSGCAYFVVRSEVYGGIWSKSAVKRCRLFRYSFHDGKSEFIEQLPDDWNHNDCMWLTPQPALATTEEIRGRVEALNPKAGVSHGQIGTYFRIHVGNLPRMVDSYQLRQFFSKYGKVADARVMCGKGTRRSRGFGFVTMATHVDEEPRDTIARLHGQSLDGHILRVKFAHQEGDG</sequence>
<dbReference type="Gene3D" id="3.30.70.330">
    <property type="match status" value="1"/>
</dbReference>
<dbReference type="Proteomes" id="UP000636709">
    <property type="component" value="Unassembled WGS sequence"/>
</dbReference>
<evidence type="ECO:0000313" key="3">
    <source>
        <dbReference type="EMBL" id="KAF8711282.1"/>
    </source>
</evidence>
<dbReference type="InterPro" id="IPR005174">
    <property type="entry name" value="KIB1-4_b-propeller"/>
</dbReference>
<dbReference type="EMBL" id="JACEFO010001753">
    <property type="protein sequence ID" value="KAF8711282.1"/>
    <property type="molecule type" value="Genomic_DNA"/>
</dbReference>
<organism evidence="3 4">
    <name type="scientific">Digitaria exilis</name>
    <dbReference type="NCBI Taxonomy" id="1010633"/>
    <lineage>
        <taxon>Eukaryota</taxon>
        <taxon>Viridiplantae</taxon>
        <taxon>Streptophyta</taxon>
        <taxon>Embryophyta</taxon>
        <taxon>Tracheophyta</taxon>
        <taxon>Spermatophyta</taxon>
        <taxon>Magnoliopsida</taxon>
        <taxon>Liliopsida</taxon>
        <taxon>Poales</taxon>
        <taxon>Poaceae</taxon>
        <taxon>PACMAD clade</taxon>
        <taxon>Panicoideae</taxon>
        <taxon>Panicodae</taxon>
        <taxon>Paniceae</taxon>
        <taxon>Anthephorinae</taxon>
        <taxon>Digitaria</taxon>
    </lineage>
</organism>
<dbReference type="GO" id="GO:0003723">
    <property type="term" value="F:RNA binding"/>
    <property type="evidence" value="ECO:0007669"/>
    <property type="project" value="UniProtKB-UniRule"/>
</dbReference>
<evidence type="ECO:0000259" key="2">
    <source>
        <dbReference type="PROSITE" id="PS50102"/>
    </source>
</evidence>
<comment type="caution">
    <text evidence="3">The sequence shown here is derived from an EMBL/GenBank/DDBJ whole genome shotgun (WGS) entry which is preliminary data.</text>
</comment>
<feature type="domain" description="RRM" evidence="2">
    <location>
        <begin position="430"/>
        <end position="510"/>
    </location>
</feature>
<name>A0A835ERV9_9POAL</name>
<dbReference type="InterPro" id="IPR000504">
    <property type="entry name" value="RRM_dom"/>
</dbReference>
<protein>
    <recommendedName>
        <fullName evidence="2">RRM domain-containing protein</fullName>
    </recommendedName>
</protein>
<accession>A0A835ERV9</accession>
<gene>
    <name evidence="3" type="ORF">HU200_029303</name>
</gene>
<dbReference type="AlphaFoldDB" id="A0A835ERV9"/>
<keyword evidence="1" id="KW-0694">RNA-binding</keyword>
<dbReference type="Pfam" id="PF03478">
    <property type="entry name" value="Beta-prop_KIB1-4"/>
    <property type="match status" value="1"/>
</dbReference>
<dbReference type="InterPro" id="IPR012677">
    <property type="entry name" value="Nucleotide-bd_a/b_plait_sf"/>
</dbReference>
<dbReference type="SUPFAM" id="SSF54928">
    <property type="entry name" value="RNA-binding domain, RBD"/>
    <property type="match status" value="1"/>
</dbReference>
<dbReference type="InterPro" id="IPR035979">
    <property type="entry name" value="RBD_domain_sf"/>
</dbReference>
<dbReference type="PANTHER" id="PTHR33110:SF134">
    <property type="entry name" value="OS09G0565350 PROTEIN"/>
    <property type="match status" value="1"/>
</dbReference>
<keyword evidence="4" id="KW-1185">Reference proteome</keyword>
<dbReference type="Pfam" id="PF00076">
    <property type="entry name" value="RRM_1"/>
    <property type="match status" value="1"/>
</dbReference>
<dbReference type="PROSITE" id="PS50102">
    <property type="entry name" value="RRM"/>
    <property type="match status" value="1"/>
</dbReference>
<dbReference type="PANTHER" id="PTHR33110">
    <property type="entry name" value="F-BOX/KELCH-REPEAT PROTEIN-RELATED"/>
    <property type="match status" value="1"/>
</dbReference>
<dbReference type="OrthoDB" id="694843at2759"/>
<dbReference type="SMART" id="SM00360">
    <property type="entry name" value="RRM"/>
    <property type="match status" value="1"/>
</dbReference>